<proteinExistence type="inferred from homology"/>
<dbReference type="PANTHER" id="PTHR30126:SF40">
    <property type="entry name" value="HTH-TYPE TRANSCRIPTIONAL REGULATOR GLTR"/>
    <property type="match status" value="1"/>
</dbReference>
<dbReference type="PROSITE" id="PS50931">
    <property type="entry name" value="HTH_LYSR"/>
    <property type="match status" value="1"/>
</dbReference>
<comment type="caution">
    <text evidence="6">The sequence shown here is derived from an EMBL/GenBank/DDBJ whole genome shotgun (WGS) entry which is preliminary data.</text>
</comment>
<dbReference type="Pfam" id="PF00126">
    <property type="entry name" value="HTH_1"/>
    <property type="match status" value="1"/>
</dbReference>
<dbReference type="GO" id="GO:0000976">
    <property type="term" value="F:transcription cis-regulatory region binding"/>
    <property type="evidence" value="ECO:0007669"/>
    <property type="project" value="TreeGrafter"/>
</dbReference>
<dbReference type="PANTHER" id="PTHR30126">
    <property type="entry name" value="HTH-TYPE TRANSCRIPTIONAL REGULATOR"/>
    <property type="match status" value="1"/>
</dbReference>
<evidence type="ECO:0000313" key="6">
    <source>
        <dbReference type="EMBL" id="RXJ74098.1"/>
    </source>
</evidence>
<comment type="similarity">
    <text evidence="1">Belongs to the LysR transcriptional regulatory family.</text>
</comment>
<accession>A0A4V1LT63</accession>
<evidence type="ECO:0000256" key="1">
    <source>
        <dbReference type="ARBA" id="ARBA00009437"/>
    </source>
</evidence>
<evidence type="ECO:0000259" key="5">
    <source>
        <dbReference type="PROSITE" id="PS50931"/>
    </source>
</evidence>
<dbReference type="InterPro" id="IPR036388">
    <property type="entry name" value="WH-like_DNA-bd_sf"/>
</dbReference>
<reference evidence="6 7" key="1">
    <citation type="submission" date="2017-10" db="EMBL/GenBank/DDBJ databases">
        <title>Nyctiphanis sp. nov., isolated from the stomach of the euphausiid Nyctiphanes simplex (Hansen, 1911) in the Gulf of California.</title>
        <authorList>
            <person name="Gomez-Gil B."/>
            <person name="Aguilar-Mendez M."/>
            <person name="Lopez-Cortes A."/>
            <person name="Gomez-Gutierrez J."/>
            <person name="Roque A."/>
            <person name="Lang E."/>
            <person name="Gonzalez-Castillo A."/>
        </authorList>
    </citation>
    <scope>NUCLEOTIDE SEQUENCE [LARGE SCALE GENOMIC DNA]</scope>
    <source>
        <strain evidence="6 7">CAIM 600</strain>
    </source>
</reference>
<keyword evidence="2" id="KW-0805">Transcription regulation</keyword>
<dbReference type="OrthoDB" id="6113677at2"/>
<feature type="domain" description="HTH lysR-type" evidence="5">
    <location>
        <begin position="6"/>
        <end position="63"/>
    </location>
</feature>
<dbReference type="AlphaFoldDB" id="A0A4V1LT63"/>
<evidence type="ECO:0000313" key="7">
    <source>
        <dbReference type="Proteomes" id="UP000290287"/>
    </source>
</evidence>
<dbReference type="CDD" id="cd05466">
    <property type="entry name" value="PBP2_LTTR_substrate"/>
    <property type="match status" value="1"/>
</dbReference>
<dbReference type="InterPro" id="IPR000847">
    <property type="entry name" value="LysR_HTH_N"/>
</dbReference>
<keyword evidence="4" id="KW-0804">Transcription</keyword>
<protein>
    <submittedName>
        <fullName evidence="6">LysR family transcriptional regulator</fullName>
    </submittedName>
</protein>
<dbReference type="FunFam" id="1.10.10.10:FF:000001">
    <property type="entry name" value="LysR family transcriptional regulator"/>
    <property type="match status" value="1"/>
</dbReference>
<evidence type="ECO:0000256" key="2">
    <source>
        <dbReference type="ARBA" id="ARBA00023015"/>
    </source>
</evidence>
<keyword evidence="3" id="KW-0238">DNA-binding</keyword>
<dbReference type="Proteomes" id="UP000290287">
    <property type="component" value="Unassembled WGS sequence"/>
</dbReference>
<gene>
    <name evidence="6" type="ORF">CS022_05540</name>
</gene>
<dbReference type="RefSeq" id="WP_129121456.1">
    <property type="nucleotide sequence ID" value="NZ_PEIB01000004.1"/>
</dbReference>
<organism evidence="6 7">
    <name type="scientific">Veronia nyctiphanis</name>
    <dbReference type="NCBI Taxonomy" id="1278244"/>
    <lineage>
        <taxon>Bacteria</taxon>
        <taxon>Pseudomonadati</taxon>
        <taxon>Pseudomonadota</taxon>
        <taxon>Gammaproteobacteria</taxon>
        <taxon>Vibrionales</taxon>
        <taxon>Vibrionaceae</taxon>
        <taxon>Veronia</taxon>
    </lineage>
</organism>
<evidence type="ECO:0000256" key="3">
    <source>
        <dbReference type="ARBA" id="ARBA00023125"/>
    </source>
</evidence>
<dbReference type="Gene3D" id="3.40.190.290">
    <property type="match status" value="1"/>
</dbReference>
<dbReference type="InterPro" id="IPR005119">
    <property type="entry name" value="LysR_subst-bd"/>
</dbReference>
<dbReference type="PRINTS" id="PR00039">
    <property type="entry name" value="HTHLYSR"/>
</dbReference>
<dbReference type="SUPFAM" id="SSF53850">
    <property type="entry name" value="Periplasmic binding protein-like II"/>
    <property type="match status" value="1"/>
</dbReference>
<sequence>MAKFSFDLKALDVFVMAAKTGNMTEAALKLKLSQSSVSQILSQLESSLGVELLDRTVRPIELTVAGRYFYDQSVYLLKQADKTQQVITKGSFDKLHLVRLAIVDSMASTLGKPIIDSVKSHTENWMMTTGFSHLHQQGLLSRTVDIIISDDALPRHDDLQRFRLLKEPFVLLVPTTFHEKIPNITSLRQLSAHLDFVRYSSQSVIGQSIETYIRQQGLDIAARMTLDNTFAITSAVADGLGWTITTPLCLLQGDVFDKKLTCLPLPDSEGFSRYLTLVARRNELGDLPERLAKDSRVIIQRHFLPKVKQALPWIYDAIKIGS</sequence>
<evidence type="ECO:0000256" key="4">
    <source>
        <dbReference type="ARBA" id="ARBA00023163"/>
    </source>
</evidence>
<dbReference type="InterPro" id="IPR036390">
    <property type="entry name" value="WH_DNA-bd_sf"/>
</dbReference>
<dbReference type="SUPFAM" id="SSF46785">
    <property type="entry name" value="Winged helix' DNA-binding domain"/>
    <property type="match status" value="1"/>
</dbReference>
<dbReference type="GO" id="GO:0003700">
    <property type="term" value="F:DNA-binding transcription factor activity"/>
    <property type="evidence" value="ECO:0007669"/>
    <property type="project" value="InterPro"/>
</dbReference>
<dbReference type="Gene3D" id="1.10.10.10">
    <property type="entry name" value="Winged helix-like DNA-binding domain superfamily/Winged helix DNA-binding domain"/>
    <property type="match status" value="1"/>
</dbReference>
<name>A0A4V1LT63_9GAMM</name>
<dbReference type="Pfam" id="PF03466">
    <property type="entry name" value="LysR_substrate"/>
    <property type="match status" value="1"/>
</dbReference>
<dbReference type="EMBL" id="PEIB01000004">
    <property type="protein sequence ID" value="RXJ74098.1"/>
    <property type="molecule type" value="Genomic_DNA"/>
</dbReference>
<keyword evidence="7" id="KW-1185">Reference proteome</keyword>